<protein>
    <submittedName>
        <fullName evidence="1">Uncharacterized protein</fullName>
    </submittedName>
</protein>
<sequence>MLVCKAVDQFVKLATLSIMSEVKRDQNSRLTIGTRRRFVIRAAFFFFHRRRNIVDDFMPKRCYDTNRCIDFTPPRSSRQRNRSWA</sequence>
<gene>
    <name evidence="1" type="ORF">EVAR_66149_1</name>
</gene>
<evidence type="ECO:0000313" key="1">
    <source>
        <dbReference type="EMBL" id="GBP80598.1"/>
    </source>
</evidence>
<keyword evidence="2" id="KW-1185">Reference proteome</keyword>
<dbReference type="EMBL" id="BGZK01001469">
    <property type="protein sequence ID" value="GBP80598.1"/>
    <property type="molecule type" value="Genomic_DNA"/>
</dbReference>
<comment type="caution">
    <text evidence="1">The sequence shown here is derived from an EMBL/GenBank/DDBJ whole genome shotgun (WGS) entry which is preliminary data.</text>
</comment>
<evidence type="ECO:0000313" key="2">
    <source>
        <dbReference type="Proteomes" id="UP000299102"/>
    </source>
</evidence>
<name>A0A4C1YWW8_EUMVA</name>
<proteinExistence type="predicted"/>
<accession>A0A4C1YWW8</accession>
<reference evidence="1 2" key="1">
    <citation type="journal article" date="2019" name="Commun. Biol.">
        <title>The bagworm genome reveals a unique fibroin gene that provides high tensile strength.</title>
        <authorList>
            <person name="Kono N."/>
            <person name="Nakamura H."/>
            <person name="Ohtoshi R."/>
            <person name="Tomita M."/>
            <person name="Numata K."/>
            <person name="Arakawa K."/>
        </authorList>
    </citation>
    <scope>NUCLEOTIDE SEQUENCE [LARGE SCALE GENOMIC DNA]</scope>
</reference>
<organism evidence="1 2">
    <name type="scientific">Eumeta variegata</name>
    <name type="common">Bagworm moth</name>
    <name type="synonym">Eumeta japonica</name>
    <dbReference type="NCBI Taxonomy" id="151549"/>
    <lineage>
        <taxon>Eukaryota</taxon>
        <taxon>Metazoa</taxon>
        <taxon>Ecdysozoa</taxon>
        <taxon>Arthropoda</taxon>
        <taxon>Hexapoda</taxon>
        <taxon>Insecta</taxon>
        <taxon>Pterygota</taxon>
        <taxon>Neoptera</taxon>
        <taxon>Endopterygota</taxon>
        <taxon>Lepidoptera</taxon>
        <taxon>Glossata</taxon>
        <taxon>Ditrysia</taxon>
        <taxon>Tineoidea</taxon>
        <taxon>Psychidae</taxon>
        <taxon>Oiketicinae</taxon>
        <taxon>Eumeta</taxon>
    </lineage>
</organism>
<dbReference type="Proteomes" id="UP000299102">
    <property type="component" value="Unassembled WGS sequence"/>
</dbReference>
<dbReference type="AlphaFoldDB" id="A0A4C1YWW8"/>